<organism evidence="4 5">
    <name type="scientific">Thalassiosira oceanica</name>
    <name type="common">Marine diatom</name>
    <dbReference type="NCBI Taxonomy" id="159749"/>
    <lineage>
        <taxon>Eukaryota</taxon>
        <taxon>Sar</taxon>
        <taxon>Stramenopiles</taxon>
        <taxon>Ochrophyta</taxon>
        <taxon>Bacillariophyta</taxon>
        <taxon>Coscinodiscophyceae</taxon>
        <taxon>Thalassiosirophycidae</taxon>
        <taxon>Thalassiosirales</taxon>
        <taxon>Thalassiosiraceae</taxon>
        <taxon>Thalassiosira</taxon>
    </lineage>
</organism>
<feature type="compositionally biased region" description="Gly residues" evidence="2">
    <location>
        <begin position="161"/>
        <end position="171"/>
    </location>
</feature>
<gene>
    <name evidence="4" type="ORF">THAOC_18830</name>
</gene>
<protein>
    <recommendedName>
        <fullName evidence="3">Protein kinase domain-containing protein</fullName>
    </recommendedName>
</protein>
<dbReference type="GO" id="GO:0005770">
    <property type="term" value="C:late endosome"/>
    <property type="evidence" value="ECO:0007669"/>
    <property type="project" value="TreeGrafter"/>
</dbReference>
<dbReference type="GO" id="GO:0004674">
    <property type="term" value="F:protein serine/threonine kinase activity"/>
    <property type="evidence" value="ECO:0007669"/>
    <property type="project" value="InterPro"/>
</dbReference>
<dbReference type="Proteomes" id="UP000266841">
    <property type="component" value="Unassembled WGS sequence"/>
</dbReference>
<dbReference type="InterPro" id="IPR000719">
    <property type="entry name" value="Prot_kinase_dom"/>
</dbReference>
<accession>K0S784</accession>
<dbReference type="OrthoDB" id="242910at2759"/>
<dbReference type="EMBL" id="AGNL01020708">
    <property type="protein sequence ID" value="EJK60764.1"/>
    <property type="molecule type" value="Genomic_DNA"/>
</dbReference>
<feature type="region of interest" description="Disordered" evidence="2">
    <location>
        <begin position="62"/>
        <end position="189"/>
    </location>
</feature>
<feature type="compositionally biased region" description="Acidic residues" evidence="2">
    <location>
        <begin position="73"/>
        <end position="86"/>
    </location>
</feature>
<name>K0S784_THAOC</name>
<keyword evidence="1" id="KW-0853">WD repeat</keyword>
<feature type="compositionally biased region" description="Basic and acidic residues" evidence="2">
    <location>
        <begin position="127"/>
        <end position="140"/>
    </location>
</feature>
<dbReference type="PROSITE" id="PS50011">
    <property type="entry name" value="PROTEIN_KINASE_DOM"/>
    <property type="match status" value="1"/>
</dbReference>
<dbReference type="SUPFAM" id="SSF56112">
    <property type="entry name" value="Protein kinase-like (PK-like)"/>
    <property type="match status" value="1"/>
</dbReference>
<evidence type="ECO:0000259" key="3">
    <source>
        <dbReference type="PROSITE" id="PS50011"/>
    </source>
</evidence>
<dbReference type="GO" id="GO:0005524">
    <property type="term" value="F:ATP binding"/>
    <property type="evidence" value="ECO:0007669"/>
    <property type="project" value="InterPro"/>
</dbReference>
<comment type="caution">
    <text evidence="4">The sequence shown here is derived from an EMBL/GenBank/DDBJ whole genome shotgun (WGS) entry which is preliminary data.</text>
</comment>
<dbReference type="GO" id="GO:0034271">
    <property type="term" value="C:phosphatidylinositol 3-kinase complex, class III, type I"/>
    <property type="evidence" value="ECO:0007669"/>
    <property type="project" value="TreeGrafter"/>
</dbReference>
<dbReference type="GO" id="GO:0071561">
    <property type="term" value="C:nucleus-vacuole junction"/>
    <property type="evidence" value="ECO:0007669"/>
    <property type="project" value="TreeGrafter"/>
</dbReference>
<proteinExistence type="predicted"/>
<dbReference type="PANTHER" id="PTHR17583:SF0">
    <property type="entry name" value="PHOSPHOINOSITIDE 3-KINASE REGULATORY SUBUNIT 4"/>
    <property type="match status" value="1"/>
</dbReference>
<dbReference type="eggNOG" id="KOG1240">
    <property type="taxonomic scope" value="Eukaryota"/>
</dbReference>
<evidence type="ECO:0000313" key="5">
    <source>
        <dbReference type="Proteomes" id="UP000266841"/>
    </source>
</evidence>
<sequence length="271" mass="28204">MAYQLLRGLRDLHAAGVVHGHLTPDNVLLTSWGWVLISDVGVSRYKPATLPDDDPGTYVHWYEGRGRDAHGDGEDDGEEWDEEEDGGGGGAGRHRGKGEERCCLAPERFEDGYDAAGTRPAPGTGGKLEDEGGRPAHDGTRPQGQAGAGEYLDRLSESSGAGDGTGGGGDGTASDPSSSDGTAGAAPFPDCLPRTVHPFLLRLRTEVHGPDARIALVACHYGRIMGEAAGVHDGEGVAQFRRLVGPELLGHELPADEDGEGERGRGVIGGG</sequence>
<feature type="domain" description="Protein kinase" evidence="3">
    <location>
        <begin position="1"/>
        <end position="271"/>
    </location>
</feature>
<feature type="region of interest" description="Disordered" evidence="2">
    <location>
        <begin position="251"/>
        <end position="271"/>
    </location>
</feature>
<dbReference type="Gene3D" id="1.10.510.10">
    <property type="entry name" value="Transferase(Phosphotransferase) domain 1"/>
    <property type="match status" value="1"/>
</dbReference>
<dbReference type="GO" id="GO:0045324">
    <property type="term" value="P:late endosome to vacuole transport"/>
    <property type="evidence" value="ECO:0007669"/>
    <property type="project" value="InterPro"/>
</dbReference>
<dbReference type="GO" id="GO:0006623">
    <property type="term" value="P:protein targeting to vacuole"/>
    <property type="evidence" value="ECO:0007669"/>
    <property type="project" value="TreeGrafter"/>
</dbReference>
<evidence type="ECO:0000256" key="1">
    <source>
        <dbReference type="ARBA" id="ARBA00022574"/>
    </source>
</evidence>
<dbReference type="AlphaFoldDB" id="K0S784"/>
<reference evidence="4 5" key="1">
    <citation type="journal article" date="2012" name="Genome Biol.">
        <title>Genome and low-iron response of an oceanic diatom adapted to chronic iron limitation.</title>
        <authorList>
            <person name="Lommer M."/>
            <person name="Specht M."/>
            <person name="Roy A.S."/>
            <person name="Kraemer L."/>
            <person name="Andreson R."/>
            <person name="Gutowska M.A."/>
            <person name="Wolf J."/>
            <person name="Bergner S.V."/>
            <person name="Schilhabel M.B."/>
            <person name="Klostermeier U.C."/>
            <person name="Beiko R.G."/>
            <person name="Rosenstiel P."/>
            <person name="Hippler M."/>
            <person name="Laroche J."/>
        </authorList>
    </citation>
    <scope>NUCLEOTIDE SEQUENCE [LARGE SCALE GENOMIC DNA]</scope>
    <source>
        <strain evidence="4 5">CCMP1005</strain>
    </source>
</reference>
<dbReference type="InterPro" id="IPR011009">
    <property type="entry name" value="Kinase-like_dom_sf"/>
</dbReference>
<dbReference type="PANTHER" id="PTHR17583">
    <property type="entry name" value="PHOSPHOINOSITIDE 3-KINASE REGULATORY SUBUNIT 4"/>
    <property type="match status" value="1"/>
</dbReference>
<dbReference type="GO" id="GO:0016236">
    <property type="term" value="P:macroautophagy"/>
    <property type="evidence" value="ECO:0007669"/>
    <property type="project" value="InterPro"/>
</dbReference>
<keyword evidence="5" id="KW-1185">Reference proteome</keyword>
<feature type="compositionally biased region" description="Low complexity" evidence="2">
    <location>
        <begin position="172"/>
        <end position="187"/>
    </location>
</feature>
<feature type="compositionally biased region" description="Basic and acidic residues" evidence="2">
    <location>
        <begin position="97"/>
        <end position="111"/>
    </location>
</feature>
<evidence type="ECO:0000313" key="4">
    <source>
        <dbReference type="EMBL" id="EJK60764.1"/>
    </source>
</evidence>
<feature type="compositionally biased region" description="Basic and acidic residues" evidence="2">
    <location>
        <begin position="62"/>
        <end position="72"/>
    </location>
</feature>
<dbReference type="GO" id="GO:0034272">
    <property type="term" value="C:phosphatidylinositol 3-kinase complex, class III, type II"/>
    <property type="evidence" value="ECO:0007669"/>
    <property type="project" value="TreeGrafter"/>
</dbReference>
<dbReference type="InterPro" id="IPR045162">
    <property type="entry name" value="Vps15-like"/>
</dbReference>
<evidence type="ECO:0000256" key="2">
    <source>
        <dbReference type="SAM" id="MobiDB-lite"/>
    </source>
</evidence>